<dbReference type="InterPro" id="IPR046909">
    <property type="entry name" value="cREC_REC"/>
</dbReference>
<reference evidence="2 3" key="1">
    <citation type="journal article" date="2020" name="Genes (Basel)">
        <title>Genomic Comparison of Insect Gut Symbionts from Divergent Burkholderia Subclades.</title>
        <authorList>
            <person name="Takeshita K."/>
            <person name="Kikuchi Y."/>
        </authorList>
    </citation>
    <scope>NUCLEOTIDE SEQUENCE [LARGE SCALE GENOMIC DNA]</scope>
    <source>
        <strain evidence="2 3">PGU16</strain>
        <plasmid evidence="2 3">PPGU16_p2</plasmid>
    </source>
</reference>
<feature type="domain" description="Cyclic-phosphate processing Receiver" evidence="1">
    <location>
        <begin position="3"/>
        <end position="71"/>
    </location>
</feature>
<gene>
    <name evidence="2" type="ORF">PPGU16_82410</name>
</gene>
<proteinExistence type="predicted"/>
<name>A0A7I8C2B9_9BURK</name>
<geneLocation type="plasmid" evidence="2 3">
    <name>PPGU16_p2</name>
</geneLocation>
<sequence length="83" mass="9048">MYWPDEAIRLLEAGGVEEISLDHDLGNDERGTGYDVIVWMEKAVALRGFKPPRIVVHSANSAARARMTAGIEAIKSLAGRQGI</sequence>
<protein>
    <recommendedName>
        <fullName evidence="1">Cyclic-phosphate processing Receiver domain-containing protein</fullName>
    </recommendedName>
</protein>
<dbReference type="AlphaFoldDB" id="A0A7I8C2B9"/>
<dbReference type="Pfam" id="PF20274">
    <property type="entry name" value="cREC_REC"/>
    <property type="match status" value="1"/>
</dbReference>
<evidence type="ECO:0000313" key="3">
    <source>
        <dbReference type="Proteomes" id="UP000510888"/>
    </source>
</evidence>
<organism evidence="2 3">
    <name type="scientific">Paraburkholderia largidicola</name>
    <dbReference type="NCBI Taxonomy" id="3014751"/>
    <lineage>
        <taxon>Bacteria</taxon>
        <taxon>Pseudomonadati</taxon>
        <taxon>Pseudomonadota</taxon>
        <taxon>Betaproteobacteria</taxon>
        <taxon>Burkholderiales</taxon>
        <taxon>Burkholderiaceae</taxon>
        <taxon>Paraburkholderia</taxon>
    </lineage>
</organism>
<accession>A0A7I8C2B9</accession>
<evidence type="ECO:0000313" key="2">
    <source>
        <dbReference type="EMBL" id="BCF95174.1"/>
    </source>
</evidence>
<evidence type="ECO:0000259" key="1">
    <source>
        <dbReference type="Pfam" id="PF20274"/>
    </source>
</evidence>
<keyword evidence="2" id="KW-0614">Plasmid</keyword>
<keyword evidence="3" id="KW-1185">Reference proteome</keyword>
<dbReference type="KEGG" id="plad:PPGU16_82410"/>
<dbReference type="Proteomes" id="UP000510888">
    <property type="component" value="Plasmid PPGU16_p2"/>
</dbReference>
<dbReference type="EMBL" id="AP023177">
    <property type="protein sequence ID" value="BCF95174.1"/>
    <property type="molecule type" value="Genomic_DNA"/>
</dbReference>